<evidence type="ECO:0000313" key="3">
    <source>
        <dbReference type="Proteomes" id="UP000199361"/>
    </source>
</evidence>
<organism evidence="2 3">
    <name type="scientific">Nonomuraea wenchangensis</name>
    <dbReference type="NCBI Taxonomy" id="568860"/>
    <lineage>
        <taxon>Bacteria</taxon>
        <taxon>Bacillati</taxon>
        <taxon>Actinomycetota</taxon>
        <taxon>Actinomycetes</taxon>
        <taxon>Streptosporangiales</taxon>
        <taxon>Streptosporangiaceae</taxon>
        <taxon>Nonomuraea</taxon>
    </lineage>
</organism>
<name>A0A1I0L6K3_9ACTN</name>
<dbReference type="InterPro" id="IPR023753">
    <property type="entry name" value="FAD/NAD-binding_dom"/>
</dbReference>
<dbReference type="PANTHER" id="PTHR43755:SF1">
    <property type="entry name" value="FAD-DEPENDENT PYRIDINE NUCLEOTIDE-DISULPHIDE OXIDOREDUCTASE"/>
    <property type="match status" value="1"/>
</dbReference>
<dbReference type="InterPro" id="IPR052541">
    <property type="entry name" value="SQRD"/>
</dbReference>
<dbReference type="OrthoDB" id="9802771at2"/>
<evidence type="ECO:0000259" key="1">
    <source>
        <dbReference type="Pfam" id="PF07992"/>
    </source>
</evidence>
<dbReference type="Pfam" id="PF07992">
    <property type="entry name" value="Pyr_redox_2"/>
    <property type="match status" value="1"/>
</dbReference>
<dbReference type="AlphaFoldDB" id="A0A1I0L6K3"/>
<sequence length="389" mass="40886">MAKTVIILGAGVGGLSVAAKLRESLPEQDRIILIDERFEGVLGLSLLWVLRGWRTPDEVVYRPAPAVLPGVDLVKATVKLVDPERKRVVTTEEEFAGDALVIALGAELAPSATPGLEEALDGAWAGEFFTLHGAAALGERARKLGEGRLGVVVAGTPFKCPAAPFEGALLLADLLGETGARERVRVDAYTPDPLPMPVAGPAIGEALVGMLTAYGIGFHGGRVTEAFDGSTGEIVFADGGRERFDLVAVVPPHRPPAAVRAAGLGPSGWIAVDRRTLATSAPGVWAIGDVTLLTLPNGKPLPKAAVFAEGAADVVAHGVLRHLGLPAPEPWFDGLGSCYIEVGGRMSAKGEGRFFDEPAPTVTLHEPSLAFHDEKAAQEAVWLKRWNER</sequence>
<dbReference type="EMBL" id="FOHX01000012">
    <property type="protein sequence ID" value="SEU34456.1"/>
    <property type="molecule type" value="Genomic_DNA"/>
</dbReference>
<dbReference type="GO" id="GO:0016491">
    <property type="term" value="F:oxidoreductase activity"/>
    <property type="evidence" value="ECO:0007669"/>
    <property type="project" value="InterPro"/>
</dbReference>
<dbReference type="STRING" id="568860.SAMN05421811_11254"/>
<dbReference type="Proteomes" id="UP000199361">
    <property type="component" value="Unassembled WGS sequence"/>
</dbReference>
<dbReference type="Gene3D" id="3.50.50.60">
    <property type="entry name" value="FAD/NAD(P)-binding domain"/>
    <property type="match status" value="2"/>
</dbReference>
<dbReference type="RefSeq" id="WP_091088990.1">
    <property type="nucleotide sequence ID" value="NZ_FOHX01000012.1"/>
</dbReference>
<keyword evidence="3" id="KW-1185">Reference proteome</keyword>
<protein>
    <submittedName>
        <fullName evidence="2">Sulfide:quinone oxidoreductase</fullName>
    </submittedName>
</protein>
<dbReference type="PRINTS" id="PR00469">
    <property type="entry name" value="PNDRDTASEII"/>
</dbReference>
<evidence type="ECO:0000313" key="2">
    <source>
        <dbReference type="EMBL" id="SEU34456.1"/>
    </source>
</evidence>
<feature type="domain" description="FAD/NAD(P)-binding" evidence="1">
    <location>
        <begin position="4"/>
        <end position="307"/>
    </location>
</feature>
<dbReference type="PANTHER" id="PTHR43755">
    <property type="match status" value="1"/>
</dbReference>
<dbReference type="PRINTS" id="PR00368">
    <property type="entry name" value="FADPNR"/>
</dbReference>
<gene>
    <name evidence="2" type="ORF">SAMN05421811_11254</name>
</gene>
<proteinExistence type="predicted"/>
<accession>A0A1I0L6K3</accession>
<dbReference type="InterPro" id="IPR036188">
    <property type="entry name" value="FAD/NAD-bd_sf"/>
</dbReference>
<dbReference type="SUPFAM" id="SSF51905">
    <property type="entry name" value="FAD/NAD(P)-binding domain"/>
    <property type="match status" value="2"/>
</dbReference>
<reference evidence="2 3" key="1">
    <citation type="submission" date="2016-10" db="EMBL/GenBank/DDBJ databases">
        <authorList>
            <person name="de Groot N.N."/>
        </authorList>
    </citation>
    <scope>NUCLEOTIDE SEQUENCE [LARGE SCALE GENOMIC DNA]</scope>
    <source>
        <strain evidence="2 3">CGMCC 4.5598</strain>
    </source>
</reference>